<dbReference type="PANTHER" id="PTHR43155:SF2">
    <property type="entry name" value="CYCLIC DI-GMP PHOSPHODIESTERASE PA4108"/>
    <property type="match status" value="1"/>
</dbReference>
<evidence type="ECO:0000259" key="2">
    <source>
        <dbReference type="PROSITE" id="PS50887"/>
    </source>
</evidence>
<dbReference type="EMBL" id="FQZO01000003">
    <property type="protein sequence ID" value="SHJ14823.1"/>
    <property type="molecule type" value="Genomic_DNA"/>
</dbReference>
<evidence type="ECO:0000259" key="4">
    <source>
        <dbReference type="PROSITE" id="PS51832"/>
    </source>
</evidence>
<dbReference type="InterPro" id="IPR003607">
    <property type="entry name" value="HD/PDEase_dom"/>
</dbReference>
<dbReference type="InterPro" id="IPR029016">
    <property type="entry name" value="GAF-like_dom_sf"/>
</dbReference>
<keyword evidence="6" id="KW-1185">Reference proteome</keyword>
<dbReference type="Gene3D" id="1.10.3210.10">
    <property type="entry name" value="Hypothetical protein af1432"/>
    <property type="match status" value="1"/>
</dbReference>
<feature type="domain" description="GGDEF" evidence="2">
    <location>
        <begin position="491"/>
        <end position="624"/>
    </location>
</feature>
<feature type="transmembrane region" description="Helical" evidence="1">
    <location>
        <begin position="64"/>
        <end position="87"/>
    </location>
</feature>
<dbReference type="Gene3D" id="3.30.70.270">
    <property type="match status" value="1"/>
</dbReference>
<dbReference type="OrthoDB" id="9804747at2"/>
<dbReference type="Pfam" id="PF00990">
    <property type="entry name" value="GGDEF"/>
    <property type="match status" value="1"/>
</dbReference>
<feature type="transmembrane region" description="Helical" evidence="1">
    <location>
        <begin position="39"/>
        <end position="58"/>
    </location>
</feature>
<dbReference type="PROSITE" id="PS51831">
    <property type="entry name" value="HD"/>
    <property type="match status" value="1"/>
</dbReference>
<feature type="transmembrane region" description="Helical" evidence="1">
    <location>
        <begin position="6"/>
        <end position="27"/>
    </location>
</feature>
<dbReference type="RefSeq" id="WP_073006604.1">
    <property type="nucleotide sequence ID" value="NZ_FQZO01000003.1"/>
</dbReference>
<keyword evidence="1" id="KW-0812">Transmembrane</keyword>
<dbReference type="NCBIfam" id="TIGR00254">
    <property type="entry name" value="GGDEF"/>
    <property type="match status" value="1"/>
</dbReference>
<dbReference type="PROSITE" id="PS51832">
    <property type="entry name" value="HD_GYP"/>
    <property type="match status" value="1"/>
</dbReference>
<evidence type="ECO:0000259" key="3">
    <source>
        <dbReference type="PROSITE" id="PS51831"/>
    </source>
</evidence>
<dbReference type="FunFam" id="3.30.70.270:FF:000001">
    <property type="entry name" value="Diguanylate cyclase domain protein"/>
    <property type="match status" value="1"/>
</dbReference>
<feature type="transmembrane region" description="Helical" evidence="1">
    <location>
        <begin position="137"/>
        <end position="155"/>
    </location>
</feature>
<accession>A0A1M6GXZ6</accession>
<dbReference type="InterPro" id="IPR000160">
    <property type="entry name" value="GGDEF_dom"/>
</dbReference>
<dbReference type="SUPFAM" id="SSF55073">
    <property type="entry name" value="Nucleotide cyclase"/>
    <property type="match status" value="1"/>
</dbReference>
<dbReference type="SMART" id="SM00471">
    <property type="entry name" value="HDc"/>
    <property type="match status" value="1"/>
</dbReference>
<dbReference type="InterPro" id="IPR029787">
    <property type="entry name" value="Nucleotide_cyclase"/>
</dbReference>
<dbReference type="CDD" id="cd00077">
    <property type="entry name" value="HDc"/>
    <property type="match status" value="1"/>
</dbReference>
<feature type="transmembrane region" description="Helical" evidence="1">
    <location>
        <begin position="99"/>
        <end position="117"/>
    </location>
</feature>
<dbReference type="SMART" id="SM00267">
    <property type="entry name" value="GGDEF"/>
    <property type="match status" value="1"/>
</dbReference>
<dbReference type="CDD" id="cd01949">
    <property type="entry name" value="GGDEF"/>
    <property type="match status" value="1"/>
</dbReference>
<evidence type="ECO:0000256" key="1">
    <source>
        <dbReference type="SAM" id="Phobius"/>
    </source>
</evidence>
<reference evidence="5 6" key="1">
    <citation type="submission" date="2016-11" db="EMBL/GenBank/DDBJ databases">
        <authorList>
            <person name="Jaros S."/>
            <person name="Januszkiewicz K."/>
            <person name="Wedrychowicz H."/>
        </authorList>
    </citation>
    <scope>NUCLEOTIDE SEQUENCE [LARGE SCALE GENOMIC DNA]</scope>
    <source>
        <strain evidence="5 6">DSM 21864</strain>
    </source>
</reference>
<dbReference type="Pfam" id="PF13487">
    <property type="entry name" value="HD_5"/>
    <property type="match status" value="1"/>
</dbReference>
<feature type="domain" description="HD" evidence="3">
    <location>
        <begin position="657"/>
        <end position="779"/>
    </location>
</feature>
<sequence>MNLSLLNVIIPAIALICYLFLMLVFFYSKKNKIRKLYSVYLVFMSIWSLGSLFMRLNVSPGALFWNRVLCTGIIAIPILFYHFSLLYTESTKGYGLLKLGYLLSIVLFALNIQGYIVKTAYIWDKRLVYEMGAASPFLALWGVAYMFLAIFNIVYQIKIKKIFIDKVKFILFGMIFSLLGTLLNFQSNIGQYPVDIAVNTVNAILIAYSIYRYRFLGTRLIIRKTIQTLSSVIIQTALYFVIFYLIDKIIKDSYFYVAMISALIMSVINAVIAHYFREIIRYMIDSLFYKDRIDQRKALREFSENINSNLEIKDITSHLIKVIHDTIQSENIYIYLNLEDGENFTLVRHLEYLESFKEISMNKNNPIAKWFEYNNLLTIEEINDNSYFKGLWSMEKNMLNTMGADVLVPIKLRDSLIGIIIITEKVDGTKYQKDDMDILLTIANGTAAVIENARNYSKAKVQAITDGLTELYNHRHFYECLEDVIFNNRYEKFSVVMLDVDYFKFYNDLYGHSAGDKALKKIADILKLNIGSKGILARYGGEEFSLILPNLSAKETYEIIDKVRLDIQSSFNKTNEVNAFLTISAGISNYPENTTNKEILLEEADKAMYYAKRNGRNRCIIYDEKIEDRDVKKDGEDILFSSVYALAAAIDAKDHYTFGHSENVSKYGVMLGKAVGFNDEQLDIMRNAGLLHDVGKIGVPESILTKPGKLTAEEYETMKKHVELSVDIFKHIPNLIKVIPAVICHHERYDGKGYPRGIKGINIPIEGRCLTIVDSFDAMISRRPYKKPLSLEQATNELRANKGTQFDPMLTDIFIEVIEKNKSIFLKDVIIQ</sequence>
<dbReference type="SUPFAM" id="SSF55781">
    <property type="entry name" value="GAF domain-like"/>
    <property type="match status" value="1"/>
</dbReference>
<dbReference type="STRING" id="1121298.SAMN05444401_2290"/>
<dbReference type="Gene3D" id="3.30.450.40">
    <property type="match status" value="1"/>
</dbReference>
<gene>
    <name evidence="5" type="ORF">SAMN05444401_2290</name>
</gene>
<dbReference type="InterPro" id="IPR037522">
    <property type="entry name" value="HD_GYP_dom"/>
</dbReference>
<feature type="transmembrane region" description="Helical" evidence="1">
    <location>
        <begin position="225"/>
        <end position="247"/>
    </location>
</feature>
<dbReference type="SUPFAM" id="SSF109604">
    <property type="entry name" value="HD-domain/PDEase-like"/>
    <property type="match status" value="1"/>
</dbReference>
<dbReference type="Pfam" id="PF16927">
    <property type="entry name" value="HisKA_7TM"/>
    <property type="match status" value="1"/>
</dbReference>
<keyword evidence="1" id="KW-1133">Transmembrane helix</keyword>
<feature type="transmembrane region" description="Helical" evidence="1">
    <location>
        <begin position="167"/>
        <end position="186"/>
    </location>
</feature>
<proteinExistence type="predicted"/>
<dbReference type="Proteomes" id="UP000184080">
    <property type="component" value="Unassembled WGS sequence"/>
</dbReference>
<feature type="transmembrane region" description="Helical" evidence="1">
    <location>
        <begin position="253"/>
        <end position="276"/>
    </location>
</feature>
<dbReference type="PANTHER" id="PTHR43155">
    <property type="entry name" value="CYCLIC DI-GMP PHOSPHODIESTERASE PA4108-RELATED"/>
    <property type="match status" value="1"/>
</dbReference>
<dbReference type="PROSITE" id="PS50887">
    <property type="entry name" value="GGDEF"/>
    <property type="match status" value="1"/>
</dbReference>
<organism evidence="5 6">
    <name type="scientific">Clostridium amylolyticum</name>
    <dbReference type="NCBI Taxonomy" id="1121298"/>
    <lineage>
        <taxon>Bacteria</taxon>
        <taxon>Bacillati</taxon>
        <taxon>Bacillota</taxon>
        <taxon>Clostridia</taxon>
        <taxon>Eubacteriales</taxon>
        <taxon>Clostridiaceae</taxon>
        <taxon>Clostridium</taxon>
    </lineage>
</organism>
<feature type="domain" description="HD-GYP" evidence="4">
    <location>
        <begin position="635"/>
        <end position="830"/>
    </location>
</feature>
<name>A0A1M6GXZ6_9CLOT</name>
<dbReference type="AlphaFoldDB" id="A0A1M6GXZ6"/>
<keyword evidence="1" id="KW-0472">Membrane</keyword>
<dbReference type="InterPro" id="IPR043128">
    <property type="entry name" value="Rev_trsase/Diguanyl_cyclase"/>
</dbReference>
<dbReference type="InterPro" id="IPR006674">
    <property type="entry name" value="HD_domain"/>
</dbReference>
<dbReference type="InterPro" id="IPR031621">
    <property type="entry name" value="HisKA_7TM"/>
</dbReference>
<protein>
    <submittedName>
        <fullName evidence="5">Diguanylate cyclase with GAF sensor</fullName>
    </submittedName>
</protein>
<evidence type="ECO:0000313" key="6">
    <source>
        <dbReference type="Proteomes" id="UP000184080"/>
    </source>
</evidence>
<evidence type="ECO:0000313" key="5">
    <source>
        <dbReference type="EMBL" id="SHJ14823.1"/>
    </source>
</evidence>